<dbReference type="OrthoDB" id="2676652at2"/>
<evidence type="ECO:0000313" key="2">
    <source>
        <dbReference type="Proteomes" id="UP000298246"/>
    </source>
</evidence>
<dbReference type="InterPro" id="IPR027417">
    <property type="entry name" value="P-loop_NTPase"/>
</dbReference>
<protein>
    <submittedName>
        <fullName evidence="1">Uncharacterized protein</fullName>
    </submittedName>
</protein>
<dbReference type="Proteomes" id="UP000298246">
    <property type="component" value="Unassembled WGS sequence"/>
</dbReference>
<proteinExistence type="predicted"/>
<dbReference type="SUPFAM" id="SSF52540">
    <property type="entry name" value="P-loop containing nucleoside triphosphate hydrolases"/>
    <property type="match status" value="1"/>
</dbReference>
<dbReference type="RefSeq" id="WP_134756952.1">
    <property type="nucleotide sequence ID" value="NZ_MYFO02000001.1"/>
</dbReference>
<sequence length="405" mass="45280">MKILVGLPDTMSAELASGNMKAVQAISVHSFEQYQYKLDDQYEKIVLHCDLFATVYPWEWMQELKRRHPHVPVAVILSEGVYDSIMSDIVCRLAVDFEMTVIPQSLTADELAEVIKYFVTGEQRQFPVRGTLIAVMSAAPQDGATTIAVNTAIELARMTSLQVGVLDLNLWSPVLKDVLNMPAQGRDLLTLRPRLASRTLTSEDLLQHCVSSRSYANLKWLFGTSRRDTAPDLSMEQVRILLDTAKSTFDVTLVDVHTLPNNAATVYSVKHADERWLVTQPVYTSFKTSWPDWFECYWRHCGLTAKDFSMIINRYDPSGKIKKSAIEASTGLNSIAEIANVGGGMGIKAVNDGQPLLLQTNNEQFVRDIRRLTEKIAAGLGIHTLGADAANRTPLLKKWLNRLLN</sequence>
<dbReference type="AlphaFoldDB" id="A0A4Y8PSD4"/>
<reference evidence="1 2" key="1">
    <citation type="submission" date="2017-03" db="EMBL/GenBank/DDBJ databases">
        <title>Isolation of Levoglucosan Utilizing Bacteria.</title>
        <authorList>
            <person name="Arya A.S."/>
        </authorList>
    </citation>
    <scope>NUCLEOTIDE SEQUENCE [LARGE SCALE GENOMIC DNA]</scope>
    <source>
        <strain evidence="1 2">MEC069</strain>
    </source>
</reference>
<evidence type="ECO:0000313" key="1">
    <source>
        <dbReference type="EMBL" id="TFE83718.1"/>
    </source>
</evidence>
<dbReference type="Gene3D" id="3.40.50.300">
    <property type="entry name" value="P-loop containing nucleotide triphosphate hydrolases"/>
    <property type="match status" value="1"/>
</dbReference>
<keyword evidence="2" id="KW-1185">Reference proteome</keyword>
<accession>A0A4Y8PSD4</accession>
<comment type="caution">
    <text evidence="1">The sequence shown here is derived from an EMBL/GenBank/DDBJ whole genome shotgun (WGS) entry which is preliminary data.</text>
</comment>
<organism evidence="1 2">
    <name type="scientific">Paenibacillus athensensis</name>
    <dbReference type="NCBI Taxonomy" id="1967502"/>
    <lineage>
        <taxon>Bacteria</taxon>
        <taxon>Bacillati</taxon>
        <taxon>Bacillota</taxon>
        <taxon>Bacilli</taxon>
        <taxon>Bacillales</taxon>
        <taxon>Paenibacillaceae</taxon>
        <taxon>Paenibacillus</taxon>
    </lineage>
</organism>
<gene>
    <name evidence="1" type="ORF">B5M42_22345</name>
</gene>
<name>A0A4Y8PSD4_9BACL</name>
<dbReference type="EMBL" id="MYFO01000044">
    <property type="protein sequence ID" value="TFE83718.1"/>
    <property type="molecule type" value="Genomic_DNA"/>
</dbReference>